<comment type="caution">
    <text evidence="12">The sequence shown here is derived from an EMBL/GenBank/DDBJ whole genome shotgun (WGS) entry which is preliminary data.</text>
</comment>
<evidence type="ECO:0000256" key="9">
    <source>
        <dbReference type="ARBA" id="ARBA00029446"/>
    </source>
</evidence>
<dbReference type="InterPro" id="IPR046354">
    <property type="entry name" value="SPACA4/Bouncer"/>
</dbReference>
<comment type="similarity">
    <text evidence="9">Belongs to the SPACA4/bouncer family.</text>
</comment>
<keyword evidence="5" id="KW-0472">Membrane</keyword>
<dbReference type="Proteomes" id="UP001174136">
    <property type="component" value="Unassembled WGS sequence"/>
</dbReference>
<dbReference type="Gene3D" id="2.10.60.10">
    <property type="entry name" value="CD59"/>
    <property type="match status" value="1"/>
</dbReference>
<proteinExistence type="inferred from homology"/>
<evidence type="ECO:0000256" key="1">
    <source>
        <dbReference type="ARBA" id="ARBA00004609"/>
    </source>
</evidence>
<dbReference type="EMBL" id="JAOPHQ010005726">
    <property type="protein sequence ID" value="KAK0134205.1"/>
    <property type="molecule type" value="Genomic_DNA"/>
</dbReference>
<accession>A0AA47M5W5</accession>
<dbReference type="PANTHER" id="PTHR47613">
    <property type="entry name" value="SPERM ACROSOME MEMBRANE-ASSOCIATED PROTEIN 4"/>
    <property type="match status" value="1"/>
</dbReference>
<dbReference type="Pfam" id="PF00021">
    <property type="entry name" value="UPAR_LY6"/>
    <property type="match status" value="2"/>
</dbReference>
<feature type="signal peptide" evidence="10">
    <location>
        <begin position="1"/>
        <end position="31"/>
    </location>
</feature>
<dbReference type="InterPro" id="IPR045860">
    <property type="entry name" value="Snake_toxin-like_sf"/>
</dbReference>
<feature type="domain" description="UPAR/Ly6" evidence="11">
    <location>
        <begin position="34"/>
        <end position="125"/>
    </location>
</feature>
<evidence type="ECO:0000256" key="10">
    <source>
        <dbReference type="SAM" id="SignalP"/>
    </source>
</evidence>
<evidence type="ECO:0000256" key="8">
    <source>
        <dbReference type="ARBA" id="ARBA00023288"/>
    </source>
</evidence>
<reference evidence="12" key="1">
    <citation type="journal article" date="2023" name="Front. Mar. Sci.">
        <title>A new Merluccius polli reference genome to investigate the effects of global change in West African waters.</title>
        <authorList>
            <person name="Mateo J.L."/>
            <person name="Blanco-Fernandez C."/>
            <person name="Garcia-Vazquez E."/>
            <person name="Machado-Schiaffino G."/>
        </authorList>
    </citation>
    <scope>NUCLEOTIDE SEQUENCE</scope>
    <source>
        <strain evidence="12">C29</strain>
        <tissue evidence="12">Fin</tissue>
    </source>
</reference>
<dbReference type="SUPFAM" id="SSF57302">
    <property type="entry name" value="Snake toxin-like"/>
    <property type="match status" value="2"/>
</dbReference>
<dbReference type="AlphaFoldDB" id="A0AA47M5W5"/>
<dbReference type="InterPro" id="IPR016054">
    <property type="entry name" value="LY6_UPA_recep-like"/>
</dbReference>
<evidence type="ECO:0000256" key="4">
    <source>
        <dbReference type="ARBA" id="ARBA00022729"/>
    </source>
</evidence>
<dbReference type="GO" id="GO:0098552">
    <property type="term" value="C:side of membrane"/>
    <property type="evidence" value="ECO:0007669"/>
    <property type="project" value="UniProtKB-KW"/>
</dbReference>
<keyword evidence="13" id="KW-1185">Reference proteome</keyword>
<keyword evidence="3" id="KW-0336">GPI-anchor</keyword>
<evidence type="ECO:0000259" key="11">
    <source>
        <dbReference type="Pfam" id="PF00021"/>
    </source>
</evidence>
<evidence type="ECO:0000256" key="6">
    <source>
        <dbReference type="ARBA" id="ARBA00023157"/>
    </source>
</evidence>
<name>A0AA47M5W5_MERPO</name>
<keyword evidence="4 10" id="KW-0732">Signal</keyword>
<evidence type="ECO:0000313" key="12">
    <source>
        <dbReference type="EMBL" id="KAK0134205.1"/>
    </source>
</evidence>
<protein>
    <recommendedName>
        <fullName evidence="11">UPAR/Ly6 domain-containing protein</fullName>
    </recommendedName>
</protein>
<dbReference type="PANTHER" id="PTHR47613:SF1">
    <property type="entry name" value="SPERM ACROSOME MEMBRANE-ASSOCIATED PROTEIN 4"/>
    <property type="match status" value="1"/>
</dbReference>
<feature type="chain" id="PRO_5041345381" description="UPAR/Ly6 domain-containing protein" evidence="10">
    <location>
        <begin position="32"/>
        <end position="412"/>
    </location>
</feature>
<evidence type="ECO:0000256" key="5">
    <source>
        <dbReference type="ARBA" id="ARBA00023136"/>
    </source>
</evidence>
<evidence type="ECO:0000256" key="3">
    <source>
        <dbReference type="ARBA" id="ARBA00022622"/>
    </source>
</evidence>
<feature type="domain" description="UPAR/Ly6" evidence="11">
    <location>
        <begin position="323"/>
        <end position="382"/>
    </location>
</feature>
<keyword evidence="7" id="KW-0325">Glycoprotein</keyword>
<gene>
    <name evidence="12" type="ORF">N1851_030230</name>
</gene>
<dbReference type="GO" id="GO:0005886">
    <property type="term" value="C:plasma membrane"/>
    <property type="evidence" value="ECO:0007669"/>
    <property type="project" value="UniProtKB-SubCell"/>
</dbReference>
<evidence type="ECO:0000313" key="13">
    <source>
        <dbReference type="Proteomes" id="UP001174136"/>
    </source>
</evidence>
<sequence length="412" mass="43749">MESRERERWYLASVLLLLGGAVLVLPSRSMAADTLLCHYCPMQHKRESCSGTNGTGTGTGTSTTRCLAGERCASSRGRYGGVHVLSAQGCVAAALCGARDLVRTHLGTRYDVSHACCCEDRCNHAPRPEAAHLSTTLLLLLAGSRASMDVNSGNDDDDVIEEPRDSCANYTSSGGATKSELMMAVAVGSPRSLSSGIPTALETRLGLVLTRGVETPGGEPRTKAVPPVIGTLQTLDSIFPSSCSGALISGHSTHLYCVSIQVEGRIEKMHFLQKTRPSASEALTAALLWLWLLPRPLLGDNLTCFYSPLLERESAGRYRLVATECPPDQLCYKGRGRYGNHSALSVRGCLEAEGCDREREFSLKGTAYVLSYTCCSLPYCNAATATTAASPSVRSPALPLAAALLAGMAARL</sequence>
<keyword evidence="6" id="KW-1015">Disulfide bond</keyword>
<keyword evidence="8" id="KW-0449">Lipoprotein</keyword>
<evidence type="ECO:0000256" key="2">
    <source>
        <dbReference type="ARBA" id="ARBA00022475"/>
    </source>
</evidence>
<organism evidence="12 13">
    <name type="scientific">Merluccius polli</name>
    <name type="common">Benguela hake</name>
    <name type="synonym">Merluccius cadenati</name>
    <dbReference type="NCBI Taxonomy" id="89951"/>
    <lineage>
        <taxon>Eukaryota</taxon>
        <taxon>Metazoa</taxon>
        <taxon>Chordata</taxon>
        <taxon>Craniata</taxon>
        <taxon>Vertebrata</taxon>
        <taxon>Euteleostomi</taxon>
        <taxon>Actinopterygii</taxon>
        <taxon>Neopterygii</taxon>
        <taxon>Teleostei</taxon>
        <taxon>Neoteleostei</taxon>
        <taxon>Acanthomorphata</taxon>
        <taxon>Zeiogadaria</taxon>
        <taxon>Gadariae</taxon>
        <taxon>Gadiformes</taxon>
        <taxon>Gadoidei</taxon>
        <taxon>Merlucciidae</taxon>
        <taxon>Merluccius</taxon>
    </lineage>
</organism>
<dbReference type="GO" id="GO:0035036">
    <property type="term" value="P:sperm-egg recognition"/>
    <property type="evidence" value="ECO:0007669"/>
    <property type="project" value="TreeGrafter"/>
</dbReference>
<evidence type="ECO:0000256" key="7">
    <source>
        <dbReference type="ARBA" id="ARBA00023180"/>
    </source>
</evidence>
<comment type="subcellular location">
    <subcellularLocation>
        <location evidence="1">Cell membrane</location>
        <topology evidence="1">Lipid-anchor</topology>
        <topology evidence="1">GPI-anchor</topology>
    </subcellularLocation>
</comment>
<keyword evidence="2" id="KW-1003">Cell membrane</keyword>